<proteinExistence type="predicted"/>
<evidence type="ECO:0000313" key="3">
    <source>
        <dbReference type="EMBL" id="MQS17772.1"/>
    </source>
</evidence>
<feature type="transmembrane region" description="Helical" evidence="2">
    <location>
        <begin position="47"/>
        <end position="67"/>
    </location>
</feature>
<dbReference type="Proteomes" id="UP000450000">
    <property type="component" value="Unassembled WGS sequence"/>
</dbReference>
<dbReference type="RefSeq" id="WP_153471282.1">
    <property type="nucleotide sequence ID" value="NZ_WBOF01000006.1"/>
</dbReference>
<gene>
    <name evidence="3" type="ORF">F7Q99_37690</name>
</gene>
<comment type="caution">
    <text evidence="3">The sequence shown here is derived from an EMBL/GenBank/DDBJ whole genome shotgun (WGS) entry which is preliminary data.</text>
</comment>
<keyword evidence="2" id="KW-1133">Transmembrane helix</keyword>
<accession>A0A6N7L1Q4</accession>
<evidence type="ECO:0000256" key="1">
    <source>
        <dbReference type="SAM" id="MobiDB-lite"/>
    </source>
</evidence>
<organism evidence="3 4">
    <name type="scientific">Streptomyces kaniharaensis</name>
    <dbReference type="NCBI Taxonomy" id="212423"/>
    <lineage>
        <taxon>Bacteria</taxon>
        <taxon>Bacillati</taxon>
        <taxon>Actinomycetota</taxon>
        <taxon>Actinomycetes</taxon>
        <taxon>Kitasatosporales</taxon>
        <taxon>Streptomycetaceae</taxon>
        <taxon>Streptomyces</taxon>
    </lineage>
</organism>
<keyword evidence="2" id="KW-0812">Transmembrane</keyword>
<dbReference type="AlphaFoldDB" id="A0A6N7L1Q4"/>
<name>A0A6N7L1Q4_9ACTN</name>
<evidence type="ECO:0000256" key="2">
    <source>
        <dbReference type="SAM" id="Phobius"/>
    </source>
</evidence>
<sequence>MPTDDEFADDFARALRGVAELAPEPVQHTLALAAEQRGRRWRRRRRTAVAGGLAALVLVGAGGFAAIGRGPLGGVGPAAPDLPAMSQDEMVALVGGLLPQGKVKVLYGDVAGSDRHRASLVLMFDDGAGESVIDISVERTKQRPDANAFCQDGFTTPQDSCDRSVRPDGSALVVERLRDTYNADIRKWEAVWAGPDGRRLQIAEYNGQPAVANRPNPPLAVDQLSALATSPAWDRVFASLAPVKGAPKPGDAPAPTPSQGPSNAELLAKLVPLLPAGAKVSGQDAQRAVLTVTVEGRSSMLMVGVEPPSQRGRDDFGTMDRDRTTPLEVREKRSDGALVVTNRFGNGKTATDQILHWTADVHYPDGGQVRISEWNGENGFTFKPGTPALDVDQLKAIVTNPAWRS</sequence>
<dbReference type="OrthoDB" id="3871806at2"/>
<keyword evidence="2" id="KW-0472">Membrane</keyword>
<reference evidence="3 4" key="1">
    <citation type="submission" date="2019-09" db="EMBL/GenBank/DDBJ databases">
        <title>Genome Sequences of Streptomyces kaniharaensis ATCC 21070.</title>
        <authorList>
            <person name="Zhu W."/>
            <person name="De Crecy-Lagard V."/>
            <person name="Richards N.G."/>
        </authorList>
    </citation>
    <scope>NUCLEOTIDE SEQUENCE [LARGE SCALE GENOMIC DNA]</scope>
    <source>
        <strain evidence="3 4">SF-557</strain>
    </source>
</reference>
<protein>
    <submittedName>
        <fullName evidence="3">Uncharacterized protein</fullName>
    </submittedName>
</protein>
<dbReference type="EMBL" id="WBOF01000006">
    <property type="protein sequence ID" value="MQS17772.1"/>
    <property type="molecule type" value="Genomic_DNA"/>
</dbReference>
<keyword evidence="4" id="KW-1185">Reference proteome</keyword>
<evidence type="ECO:0000313" key="4">
    <source>
        <dbReference type="Proteomes" id="UP000450000"/>
    </source>
</evidence>
<feature type="region of interest" description="Disordered" evidence="1">
    <location>
        <begin position="244"/>
        <end position="263"/>
    </location>
</feature>